<keyword evidence="6 9" id="KW-1133">Transmembrane helix</keyword>
<comment type="subcellular location">
    <subcellularLocation>
        <location evidence="1">Cell membrane</location>
        <topology evidence="1">Multi-pass membrane protein</topology>
    </subcellularLocation>
</comment>
<dbReference type="GO" id="GO:0140359">
    <property type="term" value="F:ABC-type transporter activity"/>
    <property type="evidence" value="ECO:0007669"/>
    <property type="project" value="InterPro"/>
</dbReference>
<organism evidence="11 12">
    <name type="scientific">Microvirga brassicacearum</name>
    <dbReference type="NCBI Taxonomy" id="2580413"/>
    <lineage>
        <taxon>Bacteria</taxon>
        <taxon>Pseudomonadati</taxon>
        <taxon>Pseudomonadota</taxon>
        <taxon>Alphaproteobacteria</taxon>
        <taxon>Hyphomicrobiales</taxon>
        <taxon>Methylobacteriaceae</taxon>
        <taxon>Microvirga</taxon>
    </lineage>
</organism>
<evidence type="ECO:0000256" key="4">
    <source>
        <dbReference type="ARBA" id="ARBA00022475"/>
    </source>
</evidence>
<evidence type="ECO:0000256" key="7">
    <source>
        <dbReference type="ARBA" id="ARBA00023047"/>
    </source>
</evidence>
<keyword evidence="8 9" id="KW-0472">Membrane</keyword>
<gene>
    <name evidence="11" type="ORF">FEZ63_00155</name>
</gene>
<keyword evidence="7" id="KW-0762">Sugar transport</keyword>
<evidence type="ECO:0000256" key="8">
    <source>
        <dbReference type="ARBA" id="ARBA00023136"/>
    </source>
</evidence>
<feature type="transmembrane region" description="Helical" evidence="9">
    <location>
        <begin position="57"/>
        <end position="81"/>
    </location>
</feature>
<keyword evidence="12" id="KW-1185">Reference proteome</keyword>
<dbReference type="PANTHER" id="PTHR30413">
    <property type="entry name" value="INNER MEMBRANE TRANSPORT PERMEASE"/>
    <property type="match status" value="1"/>
</dbReference>
<sequence>MSGNLALRTIETSAAGYAPRRTNTQLAVDDLVAGVESWWLWSTLAWQDIRQRYRGSILGPFWLTISMAIMVGALGFLYSAIWKIEITTFLPYLTLGVLFWNLISSLINEGTSAFIRAESIMLQVRMPMTVHVLRSVVRNFIIFLHNCVVAAAVLLIFAVPQSLYSLVSLLGLFLILLNGIWVTLLLGMVCARFRDIGPIVSSLTQIVFFLTPIIWMPDALGNKFWVLYLNPVYAFLEIARGPLLGHTIPMPVWGMAFGVTTVGFLVTFLFFARFRARIPFWV</sequence>
<keyword evidence="3" id="KW-0813">Transport</keyword>
<name>A0A5N3PJ11_9HYPH</name>
<dbReference type="Pfam" id="PF01061">
    <property type="entry name" value="ABC2_membrane"/>
    <property type="match status" value="1"/>
</dbReference>
<feature type="domain" description="ABC-2 type transporter transmembrane" evidence="10">
    <location>
        <begin position="41"/>
        <end position="241"/>
    </location>
</feature>
<feature type="transmembrane region" description="Helical" evidence="9">
    <location>
        <begin position="93"/>
        <end position="115"/>
    </location>
</feature>
<keyword evidence="5 9" id="KW-0812">Transmembrane</keyword>
<comment type="caution">
    <text evidence="11">The sequence shown here is derived from an EMBL/GenBank/DDBJ whole genome shotgun (WGS) entry which is preliminary data.</text>
</comment>
<keyword evidence="7" id="KW-0625">Polysaccharide transport</keyword>
<dbReference type="PANTHER" id="PTHR30413:SF10">
    <property type="entry name" value="CAPSULE POLYSACCHARIDE EXPORT INNER-MEMBRANE PROTEIN CTRC"/>
    <property type="match status" value="1"/>
</dbReference>
<dbReference type="GO" id="GO:0015920">
    <property type="term" value="P:lipopolysaccharide transport"/>
    <property type="evidence" value="ECO:0007669"/>
    <property type="project" value="TreeGrafter"/>
</dbReference>
<accession>A0A5N3PJ11</accession>
<dbReference type="OrthoDB" id="9796017at2"/>
<feature type="transmembrane region" description="Helical" evidence="9">
    <location>
        <begin position="163"/>
        <end position="189"/>
    </location>
</feature>
<keyword evidence="4" id="KW-1003">Cell membrane</keyword>
<evidence type="ECO:0000256" key="2">
    <source>
        <dbReference type="ARBA" id="ARBA00007783"/>
    </source>
</evidence>
<dbReference type="Proteomes" id="UP000325684">
    <property type="component" value="Unassembled WGS sequence"/>
</dbReference>
<evidence type="ECO:0000313" key="11">
    <source>
        <dbReference type="EMBL" id="KAB0269718.1"/>
    </source>
</evidence>
<feature type="transmembrane region" description="Helical" evidence="9">
    <location>
        <begin position="252"/>
        <end position="272"/>
    </location>
</feature>
<evidence type="ECO:0000313" key="12">
    <source>
        <dbReference type="Proteomes" id="UP000325684"/>
    </source>
</evidence>
<dbReference type="EMBL" id="VCMV01000001">
    <property type="protein sequence ID" value="KAB0269718.1"/>
    <property type="molecule type" value="Genomic_DNA"/>
</dbReference>
<dbReference type="RefSeq" id="WP_150941612.1">
    <property type="nucleotide sequence ID" value="NZ_VCMV01000001.1"/>
</dbReference>
<feature type="transmembrane region" description="Helical" evidence="9">
    <location>
        <begin position="196"/>
        <end position="215"/>
    </location>
</feature>
<feature type="transmembrane region" description="Helical" evidence="9">
    <location>
        <begin position="136"/>
        <end position="157"/>
    </location>
</feature>
<protein>
    <submittedName>
        <fullName evidence="11">ABC transporter permease</fullName>
    </submittedName>
</protein>
<proteinExistence type="inferred from homology"/>
<evidence type="ECO:0000256" key="1">
    <source>
        <dbReference type="ARBA" id="ARBA00004651"/>
    </source>
</evidence>
<reference evidence="11 12" key="1">
    <citation type="journal article" date="2019" name="Microorganisms">
        <title>Genome Insights into the Novel Species Microvirga brassicacearum, a Rapeseed Endophyte with Biotechnological Potential.</title>
        <authorList>
            <person name="Jimenez-Gomez A."/>
            <person name="Saati-Santamaria Z."/>
            <person name="Igual J.M."/>
            <person name="Rivas R."/>
            <person name="Mateos P.F."/>
            <person name="Garcia-Fraile P."/>
        </authorList>
    </citation>
    <scope>NUCLEOTIDE SEQUENCE [LARGE SCALE GENOMIC DNA]</scope>
    <source>
        <strain evidence="11 12">CDVBN77</strain>
    </source>
</reference>
<evidence type="ECO:0000256" key="6">
    <source>
        <dbReference type="ARBA" id="ARBA00022989"/>
    </source>
</evidence>
<evidence type="ECO:0000259" key="10">
    <source>
        <dbReference type="Pfam" id="PF01061"/>
    </source>
</evidence>
<comment type="similarity">
    <text evidence="2">Belongs to the ABC-2 integral membrane protein family.</text>
</comment>
<dbReference type="AlphaFoldDB" id="A0A5N3PJ11"/>
<dbReference type="GO" id="GO:0015774">
    <property type="term" value="P:polysaccharide transport"/>
    <property type="evidence" value="ECO:0007669"/>
    <property type="project" value="UniProtKB-KW"/>
</dbReference>
<evidence type="ECO:0000256" key="5">
    <source>
        <dbReference type="ARBA" id="ARBA00022692"/>
    </source>
</evidence>
<evidence type="ECO:0000256" key="9">
    <source>
        <dbReference type="SAM" id="Phobius"/>
    </source>
</evidence>
<dbReference type="InterPro" id="IPR013525">
    <property type="entry name" value="ABC2_TM"/>
</dbReference>
<dbReference type="GO" id="GO:0005886">
    <property type="term" value="C:plasma membrane"/>
    <property type="evidence" value="ECO:0007669"/>
    <property type="project" value="UniProtKB-SubCell"/>
</dbReference>
<evidence type="ECO:0000256" key="3">
    <source>
        <dbReference type="ARBA" id="ARBA00022448"/>
    </source>
</evidence>